<evidence type="ECO:0000256" key="1">
    <source>
        <dbReference type="ARBA" id="ARBA00023015"/>
    </source>
</evidence>
<dbReference type="GO" id="GO:0003700">
    <property type="term" value="F:DNA-binding transcription factor activity"/>
    <property type="evidence" value="ECO:0007669"/>
    <property type="project" value="InterPro"/>
</dbReference>
<sequence length="284" mass="31689">MSLFLKMNEVRDQLTNSEQKIVGCILDNNEEVYNLSIQELAKKCNTSPSSVVRFCQKMGFEGFQDFKIELAKEKSDLNKNHSIVYEDVRVDDTIDDIVGKISAGNIKSIENTVELLDRSEVEKAVRVLNNANNILLYGVGASGLVAMDFQYKLMRINRNAFCYLDSHTQLSTAVNIQENDVAVGISHSGKTLEVFKAIEMANKKGAKTISITRYGDNPLSSISNIKLWSGGKEKNLRVGAIASRIAQLTVVDILFVGLAQKDFNTVSEYLKGTRMMVDDFKIKK</sequence>
<dbReference type="AlphaFoldDB" id="A0A9X2S633"/>
<feature type="domain" description="SIS" evidence="5">
    <location>
        <begin position="124"/>
        <end position="264"/>
    </location>
</feature>
<dbReference type="Pfam" id="PF01380">
    <property type="entry name" value="SIS"/>
    <property type="match status" value="1"/>
</dbReference>
<keyword evidence="1" id="KW-0805">Transcription regulation</keyword>
<dbReference type="SUPFAM" id="SSF53697">
    <property type="entry name" value="SIS domain"/>
    <property type="match status" value="1"/>
</dbReference>
<dbReference type="InterPro" id="IPR000281">
    <property type="entry name" value="HTH_RpiR"/>
</dbReference>
<dbReference type="InterPro" id="IPR009057">
    <property type="entry name" value="Homeodomain-like_sf"/>
</dbReference>
<dbReference type="SUPFAM" id="SSF46689">
    <property type="entry name" value="Homeodomain-like"/>
    <property type="match status" value="1"/>
</dbReference>
<evidence type="ECO:0000256" key="3">
    <source>
        <dbReference type="ARBA" id="ARBA00023163"/>
    </source>
</evidence>
<dbReference type="GO" id="GO:1901135">
    <property type="term" value="P:carbohydrate derivative metabolic process"/>
    <property type="evidence" value="ECO:0007669"/>
    <property type="project" value="InterPro"/>
</dbReference>
<keyword evidence="7" id="KW-1185">Reference proteome</keyword>
<evidence type="ECO:0000313" key="7">
    <source>
        <dbReference type="Proteomes" id="UP001142078"/>
    </source>
</evidence>
<gene>
    <name evidence="6" type="ORF">NSA23_13945</name>
</gene>
<evidence type="ECO:0000259" key="4">
    <source>
        <dbReference type="PROSITE" id="PS51071"/>
    </source>
</evidence>
<keyword evidence="2" id="KW-0238">DNA-binding</keyword>
<accession>A0A9X2S633</accession>
<dbReference type="PANTHER" id="PTHR30514:SF1">
    <property type="entry name" value="HTH-TYPE TRANSCRIPTIONAL REGULATOR HEXR-RELATED"/>
    <property type="match status" value="1"/>
</dbReference>
<dbReference type="OrthoDB" id="63027at2"/>
<protein>
    <submittedName>
        <fullName evidence="6">MurR/RpiR family transcriptional regulator</fullName>
    </submittedName>
</protein>
<evidence type="ECO:0000313" key="6">
    <source>
        <dbReference type="EMBL" id="MCR2045208.1"/>
    </source>
</evidence>
<dbReference type="EMBL" id="JANJZL010000013">
    <property type="protein sequence ID" value="MCR2045208.1"/>
    <property type="molecule type" value="Genomic_DNA"/>
</dbReference>
<dbReference type="RefSeq" id="WP_042683198.1">
    <property type="nucleotide sequence ID" value="NZ_CABKTM010000074.1"/>
</dbReference>
<dbReference type="Pfam" id="PF01418">
    <property type="entry name" value="HTH_6"/>
    <property type="match status" value="1"/>
</dbReference>
<dbReference type="InterPro" id="IPR036388">
    <property type="entry name" value="WH-like_DNA-bd_sf"/>
</dbReference>
<dbReference type="Gene3D" id="3.40.50.10490">
    <property type="entry name" value="Glucose-6-phosphate isomerase like protein, domain 1"/>
    <property type="match status" value="1"/>
</dbReference>
<reference evidence="6" key="1">
    <citation type="submission" date="2022-07" db="EMBL/GenBank/DDBJ databases">
        <title>Enhanced cultured diversity of the mouse gut microbiota enables custom-made synthetic communities.</title>
        <authorList>
            <person name="Afrizal A."/>
        </authorList>
    </citation>
    <scope>NUCLEOTIDE SEQUENCE</scope>
    <source>
        <strain evidence="6">DSM 29482</strain>
    </source>
</reference>
<dbReference type="InterPro" id="IPR035472">
    <property type="entry name" value="RpiR-like_SIS"/>
</dbReference>
<evidence type="ECO:0000256" key="2">
    <source>
        <dbReference type="ARBA" id="ARBA00023125"/>
    </source>
</evidence>
<dbReference type="PROSITE" id="PS51464">
    <property type="entry name" value="SIS"/>
    <property type="match status" value="1"/>
</dbReference>
<organism evidence="6 7">
    <name type="scientific">Anaerosalibacter massiliensis</name>
    <dbReference type="NCBI Taxonomy" id="1347392"/>
    <lineage>
        <taxon>Bacteria</taxon>
        <taxon>Bacillati</taxon>
        <taxon>Bacillota</taxon>
        <taxon>Tissierellia</taxon>
        <taxon>Tissierellales</taxon>
        <taxon>Sporanaerobacteraceae</taxon>
        <taxon>Anaerosalibacter</taxon>
    </lineage>
</organism>
<comment type="caution">
    <text evidence="6">The sequence shown here is derived from an EMBL/GenBank/DDBJ whole genome shotgun (WGS) entry which is preliminary data.</text>
</comment>
<dbReference type="InterPro" id="IPR001347">
    <property type="entry name" value="SIS_dom"/>
</dbReference>
<name>A0A9X2S633_9FIRM</name>
<dbReference type="GO" id="GO:0003677">
    <property type="term" value="F:DNA binding"/>
    <property type="evidence" value="ECO:0007669"/>
    <property type="project" value="UniProtKB-KW"/>
</dbReference>
<evidence type="ECO:0000259" key="5">
    <source>
        <dbReference type="PROSITE" id="PS51464"/>
    </source>
</evidence>
<dbReference type="PANTHER" id="PTHR30514">
    <property type="entry name" value="GLUCOKINASE"/>
    <property type="match status" value="1"/>
</dbReference>
<dbReference type="CDD" id="cd05013">
    <property type="entry name" value="SIS_RpiR"/>
    <property type="match status" value="1"/>
</dbReference>
<dbReference type="Proteomes" id="UP001142078">
    <property type="component" value="Unassembled WGS sequence"/>
</dbReference>
<dbReference type="GO" id="GO:0097367">
    <property type="term" value="F:carbohydrate derivative binding"/>
    <property type="evidence" value="ECO:0007669"/>
    <property type="project" value="InterPro"/>
</dbReference>
<dbReference type="InterPro" id="IPR047640">
    <property type="entry name" value="RpiR-like"/>
</dbReference>
<dbReference type="InterPro" id="IPR046348">
    <property type="entry name" value="SIS_dom_sf"/>
</dbReference>
<keyword evidence="3" id="KW-0804">Transcription</keyword>
<dbReference type="PROSITE" id="PS51071">
    <property type="entry name" value="HTH_RPIR"/>
    <property type="match status" value="1"/>
</dbReference>
<proteinExistence type="predicted"/>
<dbReference type="Gene3D" id="1.10.10.10">
    <property type="entry name" value="Winged helix-like DNA-binding domain superfamily/Winged helix DNA-binding domain"/>
    <property type="match status" value="1"/>
</dbReference>
<feature type="domain" description="HTH rpiR-type" evidence="4">
    <location>
        <begin position="1"/>
        <end position="77"/>
    </location>
</feature>